<name>A0A2P2PN34_RHIMU</name>
<organism evidence="1">
    <name type="scientific">Rhizophora mucronata</name>
    <name type="common">Asiatic mangrove</name>
    <dbReference type="NCBI Taxonomy" id="61149"/>
    <lineage>
        <taxon>Eukaryota</taxon>
        <taxon>Viridiplantae</taxon>
        <taxon>Streptophyta</taxon>
        <taxon>Embryophyta</taxon>
        <taxon>Tracheophyta</taxon>
        <taxon>Spermatophyta</taxon>
        <taxon>Magnoliopsida</taxon>
        <taxon>eudicotyledons</taxon>
        <taxon>Gunneridae</taxon>
        <taxon>Pentapetalae</taxon>
        <taxon>rosids</taxon>
        <taxon>fabids</taxon>
        <taxon>Malpighiales</taxon>
        <taxon>Rhizophoraceae</taxon>
        <taxon>Rhizophora</taxon>
    </lineage>
</organism>
<accession>A0A2P2PN34</accession>
<dbReference type="EMBL" id="GGEC01075662">
    <property type="protein sequence ID" value="MBX56146.1"/>
    <property type="molecule type" value="Transcribed_RNA"/>
</dbReference>
<reference evidence="1" key="1">
    <citation type="submission" date="2018-02" db="EMBL/GenBank/DDBJ databases">
        <title>Rhizophora mucronata_Transcriptome.</title>
        <authorList>
            <person name="Meera S.P."/>
            <person name="Sreeshan A."/>
            <person name="Augustine A."/>
        </authorList>
    </citation>
    <scope>NUCLEOTIDE SEQUENCE</scope>
    <source>
        <tissue evidence="1">Leaf</tissue>
    </source>
</reference>
<proteinExistence type="predicted"/>
<evidence type="ECO:0000313" key="1">
    <source>
        <dbReference type="EMBL" id="MBX56146.1"/>
    </source>
</evidence>
<protein>
    <submittedName>
        <fullName evidence="1">Uncharacterized protein</fullName>
    </submittedName>
</protein>
<sequence>MTSFLIVTFGTLGYFDEDFRVVGQ</sequence>
<dbReference type="AlphaFoldDB" id="A0A2P2PN34"/>